<evidence type="ECO:0000313" key="2">
    <source>
        <dbReference type="Proteomes" id="UP000663836"/>
    </source>
</evidence>
<comment type="caution">
    <text evidence="1">The sequence shown here is derived from an EMBL/GenBank/DDBJ whole genome shotgun (WGS) entry which is preliminary data.</text>
</comment>
<name>A0A820GS23_9BILA</name>
<proteinExistence type="predicted"/>
<protein>
    <submittedName>
        <fullName evidence="1">Uncharacterized protein</fullName>
    </submittedName>
</protein>
<dbReference type="EMBL" id="CAJOBD010030306">
    <property type="protein sequence ID" value="CAF4281916.1"/>
    <property type="molecule type" value="Genomic_DNA"/>
</dbReference>
<feature type="non-terminal residue" evidence="1">
    <location>
        <position position="1"/>
    </location>
</feature>
<organism evidence="1 2">
    <name type="scientific">Rotaria sordida</name>
    <dbReference type="NCBI Taxonomy" id="392033"/>
    <lineage>
        <taxon>Eukaryota</taxon>
        <taxon>Metazoa</taxon>
        <taxon>Spiralia</taxon>
        <taxon>Gnathifera</taxon>
        <taxon>Rotifera</taxon>
        <taxon>Eurotatoria</taxon>
        <taxon>Bdelloidea</taxon>
        <taxon>Philodinida</taxon>
        <taxon>Philodinidae</taxon>
        <taxon>Rotaria</taxon>
    </lineage>
</organism>
<gene>
    <name evidence="1" type="ORF">JBS370_LOCUS39783</name>
</gene>
<dbReference type="Proteomes" id="UP000663836">
    <property type="component" value="Unassembled WGS sequence"/>
</dbReference>
<sequence length="45" mass="5033">ESCHLIIIAIELTGSNRIIVRVRIAVPSSVRTLIISLAEPIHQHY</sequence>
<accession>A0A820GS23</accession>
<reference evidence="1" key="1">
    <citation type="submission" date="2021-02" db="EMBL/GenBank/DDBJ databases">
        <authorList>
            <person name="Nowell W R."/>
        </authorList>
    </citation>
    <scope>NUCLEOTIDE SEQUENCE</scope>
</reference>
<evidence type="ECO:0000313" key="1">
    <source>
        <dbReference type="EMBL" id="CAF4281916.1"/>
    </source>
</evidence>
<dbReference type="AlphaFoldDB" id="A0A820GS23"/>